<dbReference type="EMBL" id="CM042020">
    <property type="protein sequence ID" value="KAI3822079.1"/>
    <property type="molecule type" value="Genomic_DNA"/>
</dbReference>
<protein>
    <submittedName>
        <fullName evidence="1">Uncharacterized protein</fullName>
    </submittedName>
</protein>
<keyword evidence="2" id="KW-1185">Reference proteome</keyword>
<dbReference type="Proteomes" id="UP001056120">
    <property type="component" value="Linkage Group LG03"/>
</dbReference>
<evidence type="ECO:0000313" key="1">
    <source>
        <dbReference type="EMBL" id="KAI3822079.1"/>
    </source>
</evidence>
<reference evidence="1 2" key="2">
    <citation type="journal article" date="2022" name="Mol. Ecol. Resour.">
        <title>The genomes of chicory, endive, great burdock and yacon provide insights into Asteraceae paleo-polyploidization history and plant inulin production.</title>
        <authorList>
            <person name="Fan W."/>
            <person name="Wang S."/>
            <person name="Wang H."/>
            <person name="Wang A."/>
            <person name="Jiang F."/>
            <person name="Liu H."/>
            <person name="Zhao H."/>
            <person name="Xu D."/>
            <person name="Zhang Y."/>
        </authorList>
    </citation>
    <scope>NUCLEOTIDE SEQUENCE [LARGE SCALE GENOMIC DNA]</scope>
    <source>
        <strain evidence="2">cv. Yunnan</strain>
        <tissue evidence="1">Leaves</tissue>
    </source>
</reference>
<comment type="caution">
    <text evidence="1">The sequence shown here is derived from an EMBL/GenBank/DDBJ whole genome shotgun (WGS) entry which is preliminary data.</text>
</comment>
<proteinExistence type="predicted"/>
<accession>A0ACB9JQ69</accession>
<organism evidence="1 2">
    <name type="scientific">Smallanthus sonchifolius</name>
    <dbReference type="NCBI Taxonomy" id="185202"/>
    <lineage>
        <taxon>Eukaryota</taxon>
        <taxon>Viridiplantae</taxon>
        <taxon>Streptophyta</taxon>
        <taxon>Embryophyta</taxon>
        <taxon>Tracheophyta</taxon>
        <taxon>Spermatophyta</taxon>
        <taxon>Magnoliopsida</taxon>
        <taxon>eudicotyledons</taxon>
        <taxon>Gunneridae</taxon>
        <taxon>Pentapetalae</taxon>
        <taxon>asterids</taxon>
        <taxon>campanulids</taxon>
        <taxon>Asterales</taxon>
        <taxon>Asteraceae</taxon>
        <taxon>Asteroideae</taxon>
        <taxon>Heliantheae alliance</taxon>
        <taxon>Millerieae</taxon>
        <taxon>Smallanthus</taxon>
    </lineage>
</organism>
<name>A0ACB9JQ69_9ASTR</name>
<reference evidence="2" key="1">
    <citation type="journal article" date="2022" name="Mol. Ecol. Resour.">
        <title>The genomes of chicory, endive, great burdock and yacon provide insights into Asteraceae palaeo-polyploidization history and plant inulin production.</title>
        <authorList>
            <person name="Fan W."/>
            <person name="Wang S."/>
            <person name="Wang H."/>
            <person name="Wang A."/>
            <person name="Jiang F."/>
            <person name="Liu H."/>
            <person name="Zhao H."/>
            <person name="Xu D."/>
            <person name="Zhang Y."/>
        </authorList>
    </citation>
    <scope>NUCLEOTIDE SEQUENCE [LARGE SCALE GENOMIC DNA]</scope>
    <source>
        <strain evidence="2">cv. Yunnan</strain>
    </source>
</reference>
<sequence>MKIVFSLKPNGDDSYLEDIQTNSDSDTTQNKVTTAEAKITTEAEVNIDASVPTCSYARSIDDALRFSAFIQKDGNGKMTKEEFEKEEKKANVTTIILTNPNIVIIPPKEVQEEMEKELRERKALQEEVVRRMVIDQDIALWLARKLHEEDIRIEKKEQEMPGLKSKRQKLQLSLELNGLSFYLLKALQFS</sequence>
<evidence type="ECO:0000313" key="2">
    <source>
        <dbReference type="Proteomes" id="UP001056120"/>
    </source>
</evidence>
<gene>
    <name evidence="1" type="ORF">L1987_09660</name>
</gene>